<evidence type="ECO:0000313" key="3">
    <source>
        <dbReference type="Proteomes" id="UP000533639"/>
    </source>
</evidence>
<dbReference type="InterPro" id="IPR006827">
    <property type="entry name" value="Lant_deHydtase_N"/>
</dbReference>
<comment type="caution">
    <text evidence="2">The sequence shown here is derived from an EMBL/GenBank/DDBJ whole genome shotgun (WGS) entry which is preliminary data.</text>
</comment>
<dbReference type="Proteomes" id="UP000533639">
    <property type="component" value="Unassembled WGS sequence"/>
</dbReference>
<proteinExistence type="predicted"/>
<gene>
    <name evidence="2" type="primary">nisB</name>
    <name evidence="2" type="ORF">FLAPXU55_03235</name>
</gene>
<dbReference type="RefSeq" id="WP_180859423.1">
    <property type="nucleotide sequence ID" value="NZ_CAIJDE010000049.1"/>
</dbReference>
<reference evidence="2 3" key="1">
    <citation type="submission" date="2020-06" db="EMBL/GenBank/DDBJ databases">
        <authorList>
            <person name="Criscuolo A."/>
        </authorList>
    </citation>
    <scope>NUCLEOTIDE SEQUENCE [LARGE SCALE GENOMIC DNA]</scope>
    <source>
        <strain evidence="2">PXU-55</strain>
    </source>
</reference>
<evidence type="ECO:0000259" key="1">
    <source>
        <dbReference type="Pfam" id="PF04738"/>
    </source>
</evidence>
<accession>A0A9N8J4M3</accession>
<dbReference type="EMBL" id="CAIJDE010000049">
    <property type="protein sequence ID" value="CAC9975521.1"/>
    <property type="molecule type" value="Genomic_DNA"/>
</dbReference>
<name>A0A9N8J4M3_9FLAO</name>
<protein>
    <submittedName>
        <fullName evidence="2">Nisin biosynthesis protein NisB</fullName>
    </submittedName>
</protein>
<evidence type="ECO:0000313" key="2">
    <source>
        <dbReference type="EMBL" id="CAC9975521.1"/>
    </source>
</evidence>
<sequence>MLKSEIDYSFFSSIIARIPVHPISFYKNLTNGFIIEEEDIKELLKDNKIKESLFVASPELYKQVQKWISSKNYPADKGQKIKISLLKYFIRMSTRCTPFGLFSACGSGKFGTETKINIDNAKSFYRKTRFDMQFIANLGNELQNNLLIQNDLLYYPNSTLYKLGDYYRYVQYILNQDSRNYSLEAVKRNEYLDFILEKSVLGISKIELINFLKSDEITEGEAIDFIDELISNQILVSELELTLTGDDFLNKLLYLTDSLENSIGEKEEQLPNDITTKSKLLPNLKILSKKLAQIDEAQTHSISSYEKIIQIIKDKNLLFNEKYLFQTDLFLNSNELQLDGKYKGELLNAIKLLNKISSIPKKTFLENFKIEFIKRYDGESIPLVKALDFEAGIGYGLDNGNFDVSPILDGLGLNELNIDHKTILGPVEKIIHYKFEKAIINNEKSTELTFNDFKDIDFSNQNLPDTFSCLFEIVKEDEKEWIVIQNIGGSSAANLFARFCYGNDFINAFASEITKHESDSNANAIIAEIVHLPESRTGNVLRRPTFRSYEIPYLGQSNLDLLKQIHITDIHLKLNSGRLILWSKKHGKEIIPKLTNAHNFSYKALPIYQFLCDMQFENCKSGIGIKTDNLENLFNYFPRVTIGNCIILKAKWIFSHEKNPVFFMNLSSKYKIYEKNIFSLIADISSAISKSLPQYISLVDGDNTLIINTQNSTCVEMLLSVIKNRTKFILEEYLFPSDKIVKGKDDYYANEFIASLKWEKHGF</sequence>
<dbReference type="AlphaFoldDB" id="A0A9N8J4M3"/>
<keyword evidence="3" id="KW-1185">Reference proteome</keyword>
<feature type="domain" description="Lantibiotic dehydratase N-terminal" evidence="1">
    <location>
        <begin position="46"/>
        <end position="718"/>
    </location>
</feature>
<dbReference type="Pfam" id="PF04738">
    <property type="entry name" value="Lant_dehydr_N"/>
    <property type="match status" value="1"/>
</dbReference>
<organism evidence="2 3">
    <name type="scientific">Flavobacterium panici</name>
    <dbReference type="NCBI Taxonomy" id="2654843"/>
    <lineage>
        <taxon>Bacteria</taxon>
        <taxon>Pseudomonadati</taxon>
        <taxon>Bacteroidota</taxon>
        <taxon>Flavobacteriia</taxon>
        <taxon>Flavobacteriales</taxon>
        <taxon>Flavobacteriaceae</taxon>
        <taxon>Flavobacterium</taxon>
    </lineage>
</organism>